<comment type="caution">
    <text evidence="1">The sequence shown here is derived from an EMBL/GenBank/DDBJ whole genome shotgun (WGS) entry which is preliminary data.</text>
</comment>
<name>A0A645B4X6_9ZZZZ</name>
<dbReference type="EMBL" id="VSSQ01017635">
    <property type="protein sequence ID" value="MPM60116.1"/>
    <property type="molecule type" value="Genomic_DNA"/>
</dbReference>
<evidence type="ECO:0000313" key="1">
    <source>
        <dbReference type="EMBL" id="MPM60116.1"/>
    </source>
</evidence>
<reference evidence="1" key="1">
    <citation type="submission" date="2019-08" db="EMBL/GenBank/DDBJ databases">
        <authorList>
            <person name="Kucharzyk K."/>
            <person name="Murdoch R.W."/>
            <person name="Higgins S."/>
            <person name="Loffler F."/>
        </authorList>
    </citation>
    <scope>NUCLEOTIDE SEQUENCE</scope>
</reference>
<sequence length="293" mass="33004">MLCRFALYFPVHAAKPIGKKLTKVPARTIGTEKTKVVNVRVSAFVYFADIDRIDFIQPILLRERLADIVVESVDAALHVCVFLHAPVAVVEIVAEHIDRSTDERVDFTRSAPFFAIENIGLRRLCVTCLDENFLNDILNTFDIGRVIAVALLSKANNLVCQPFGALLVCAVNGLCGLPNRILYFETVKRFQVPVALLDHFKHVPYPSRLMCNISLACAIFCVNRRSCIPNIDIFSGQDVDNYEKKEANDQKDVKSAYIYGSCKSDIATTTAYSLHNVYKHVECFERFHKLSEN</sequence>
<organism evidence="1">
    <name type="scientific">bioreactor metagenome</name>
    <dbReference type="NCBI Taxonomy" id="1076179"/>
    <lineage>
        <taxon>unclassified sequences</taxon>
        <taxon>metagenomes</taxon>
        <taxon>ecological metagenomes</taxon>
    </lineage>
</organism>
<dbReference type="AlphaFoldDB" id="A0A645B4X6"/>
<accession>A0A645B4X6</accession>
<gene>
    <name evidence="1" type="ORF">SDC9_106963</name>
</gene>
<protein>
    <submittedName>
        <fullName evidence="1">Uncharacterized protein</fullName>
    </submittedName>
</protein>
<proteinExistence type="predicted"/>